<reference evidence="3" key="1">
    <citation type="submission" date="2011-07" db="EMBL/GenBank/DDBJ databases">
        <authorList>
            <consortium name="Caenorhabditis brenneri Sequencing and Analysis Consortium"/>
            <person name="Wilson R.K."/>
        </authorList>
    </citation>
    <scope>NUCLEOTIDE SEQUENCE [LARGE SCALE GENOMIC DNA]</scope>
    <source>
        <strain evidence="3">PB2801</strain>
    </source>
</reference>
<name>G0MU82_CAEBE</name>
<dbReference type="EMBL" id="GL379812">
    <property type="protein sequence ID" value="EGT44209.1"/>
    <property type="molecule type" value="Genomic_DNA"/>
</dbReference>
<keyword evidence="1" id="KW-0732">Signal</keyword>
<evidence type="ECO:0000256" key="1">
    <source>
        <dbReference type="SAM" id="SignalP"/>
    </source>
</evidence>
<feature type="chain" id="PRO_5003404580" evidence="1">
    <location>
        <begin position="18"/>
        <end position="121"/>
    </location>
</feature>
<dbReference type="AlphaFoldDB" id="G0MU82"/>
<accession>G0MU82</accession>
<protein>
    <submittedName>
        <fullName evidence="2">Uncharacterized protein</fullName>
    </submittedName>
</protein>
<organism evidence="3">
    <name type="scientific">Caenorhabditis brenneri</name>
    <name type="common">Nematode worm</name>
    <dbReference type="NCBI Taxonomy" id="135651"/>
    <lineage>
        <taxon>Eukaryota</taxon>
        <taxon>Metazoa</taxon>
        <taxon>Ecdysozoa</taxon>
        <taxon>Nematoda</taxon>
        <taxon>Chromadorea</taxon>
        <taxon>Rhabditida</taxon>
        <taxon>Rhabditina</taxon>
        <taxon>Rhabditomorpha</taxon>
        <taxon>Rhabditoidea</taxon>
        <taxon>Rhabditidae</taxon>
        <taxon>Peloderinae</taxon>
        <taxon>Caenorhabditis</taxon>
    </lineage>
</organism>
<keyword evidence="3" id="KW-1185">Reference proteome</keyword>
<dbReference type="Proteomes" id="UP000008068">
    <property type="component" value="Unassembled WGS sequence"/>
</dbReference>
<dbReference type="InParanoid" id="G0MU82"/>
<proteinExistence type="predicted"/>
<evidence type="ECO:0000313" key="3">
    <source>
        <dbReference type="Proteomes" id="UP000008068"/>
    </source>
</evidence>
<evidence type="ECO:0000313" key="2">
    <source>
        <dbReference type="EMBL" id="EGT44209.1"/>
    </source>
</evidence>
<feature type="signal peptide" evidence="1">
    <location>
        <begin position="1"/>
        <end position="17"/>
    </location>
</feature>
<dbReference type="FunCoup" id="G0MU82">
    <property type="interactions" value="1049"/>
</dbReference>
<sequence>MRVLFLILAFMLLPSAARNLSCYIGSGHDTVIRDNFDYCSTLWNSETNSISYGGVKNLASRPVKEMYIFRVGYCNLNVMRKGPSIVECLCVESGCNSYVGLRSFQRIVNYQSQDVYESRVS</sequence>
<dbReference type="HOGENOM" id="CLU_2040135_0_0_1"/>
<gene>
    <name evidence="2" type="ORF">CAEBREN_00769</name>
</gene>